<keyword evidence="2" id="KW-1185">Reference proteome</keyword>
<dbReference type="EMBL" id="OBMT01000002">
    <property type="protein sequence ID" value="SOB99630.1"/>
    <property type="molecule type" value="Genomic_DNA"/>
</dbReference>
<dbReference type="Gene3D" id="3.40.50.10110">
    <property type="entry name" value="DNA polymerase III subunit chi"/>
    <property type="match status" value="1"/>
</dbReference>
<dbReference type="PANTHER" id="PTHR38767">
    <property type="entry name" value="DNA POLYMERASE III SUBUNIT CHI"/>
    <property type="match status" value="1"/>
</dbReference>
<name>A0A285RYF8_9RHOB</name>
<dbReference type="OrthoDB" id="9795973at2"/>
<dbReference type="InterPro" id="IPR036768">
    <property type="entry name" value="PolIII_chi_sf"/>
</dbReference>
<sequence length="150" mass="16548">MPALFYHVTHSPVEAVVETLLTRALAQGWRVELRGTDPARMDWLDQKLWLGPEEGFLPHGLAGGPHDDLQPVLLTVAPQPAERQAVMAVDGAEVAAEEVARAERVWILFDGRNETAVAGARAQWKTLTAAGAKAQYWSEEGGRWEKKAER</sequence>
<dbReference type="GO" id="GO:0003887">
    <property type="term" value="F:DNA-directed DNA polymerase activity"/>
    <property type="evidence" value="ECO:0007669"/>
    <property type="project" value="InterPro"/>
</dbReference>
<reference evidence="2" key="1">
    <citation type="submission" date="2017-08" db="EMBL/GenBank/DDBJ databases">
        <authorList>
            <person name="Varghese N."/>
            <person name="Submissions S."/>
        </authorList>
    </citation>
    <scope>NUCLEOTIDE SEQUENCE [LARGE SCALE GENOMIC DNA]</scope>
    <source>
        <strain evidence="2">JA276</strain>
    </source>
</reference>
<gene>
    <name evidence="1" type="ORF">SAMN05877831_102207</name>
</gene>
<dbReference type="Proteomes" id="UP000219111">
    <property type="component" value="Unassembled WGS sequence"/>
</dbReference>
<dbReference type="RefSeq" id="WP_097069085.1">
    <property type="nucleotide sequence ID" value="NZ_OBMT01000002.1"/>
</dbReference>
<evidence type="ECO:0000313" key="2">
    <source>
        <dbReference type="Proteomes" id="UP000219111"/>
    </source>
</evidence>
<dbReference type="NCBIfam" id="NF004347">
    <property type="entry name" value="PRK05728.1-4"/>
    <property type="match status" value="1"/>
</dbReference>
<dbReference type="Pfam" id="PF04364">
    <property type="entry name" value="DNA_pol3_chi"/>
    <property type="match status" value="1"/>
</dbReference>
<dbReference type="GO" id="GO:0003677">
    <property type="term" value="F:DNA binding"/>
    <property type="evidence" value="ECO:0007669"/>
    <property type="project" value="InterPro"/>
</dbReference>
<evidence type="ECO:0000313" key="1">
    <source>
        <dbReference type="EMBL" id="SOB99630.1"/>
    </source>
</evidence>
<dbReference type="InterPro" id="IPR007459">
    <property type="entry name" value="DNA_pol3_chi"/>
</dbReference>
<accession>A0A285RYF8</accession>
<organism evidence="1 2">
    <name type="scientific">Rhodobacter maris</name>
    <dbReference type="NCBI Taxonomy" id="446682"/>
    <lineage>
        <taxon>Bacteria</taxon>
        <taxon>Pseudomonadati</taxon>
        <taxon>Pseudomonadota</taxon>
        <taxon>Alphaproteobacteria</taxon>
        <taxon>Rhodobacterales</taxon>
        <taxon>Rhodobacter group</taxon>
        <taxon>Rhodobacter</taxon>
    </lineage>
</organism>
<dbReference type="PANTHER" id="PTHR38767:SF1">
    <property type="entry name" value="DNA POLYMERASE III SUBUNIT CHI"/>
    <property type="match status" value="1"/>
</dbReference>
<dbReference type="SUPFAM" id="SSF102400">
    <property type="entry name" value="DNA polymerase III chi subunit"/>
    <property type="match status" value="1"/>
</dbReference>
<dbReference type="AlphaFoldDB" id="A0A285RYF8"/>
<dbReference type="GO" id="GO:0006260">
    <property type="term" value="P:DNA replication"/>
    <property type="evidence" value="ECO:0007669"/>
    <property type="project" value="InterPro"/>
</dbReference>
<protein>
    <submittedName>
        <fullName evidence="1">DNA polymerase III chi subunit</fullName>
    </submittedName>
</protein>
<proteinExistence type="predicted"/>
<dbReference type="GO" id="GO:0032298">
    <property type="term" value="P:positive regulation of DNA-templated DNA replication initiation"/>
    <property type="evidence" value="ECO:0007669"/>
    <property type="project" value="TreeGrafter"/>
</dbReference>